<evidence type="ECO:0000313" key="3">
    <source>
        <dbReference type="EMBL" id="NYJ19605.1"/>
    </source>
</evidence>
<keyword evidence="1" id="KW-1133">Transmembrane helix</keyword>
<dbReference type="Pfam" id="PF07811">
    <property type="entry name" value="TadE"/>
    <property type="match status" value="1"/>
</dbReference>
<reference evidence="3 4" key="1">
    <citation type="submission" date="2020-07" db="EMBL/GenBank/DDBJ databases">
        <title>Sequencing the genomes of 1000 actinobacteria strains.</title>
        <authorList>
            <person name="Klenk H.-P."/>
        </authorList>
    </citation>
    <scope>NUCLEOTIDE SEQUENCE [LARGE SCALE GENOMIC DNA]</scope>
    <source>
        <strain evidence="3 4">LI1</strain>
    </source>
</reference>
<evidence type="ECO:0000313" key="4">
    <source>
        <dbReference type="Proteomes" id="UP000537260"/>
    </source>
</evidence>
<feature type="domain" description="TadE-like" evidence="2">
    <location>
        <begin position="14"/>
        <end position="56"/>
    </location>
</feature>
<dbReference type="InterPro" id="IPR012495">
    <property type="entry name" value="TadE-like_dom"/>
</dbReference>
<keyword evidence="1" id="KW-0472">Membrane</keyword>
<sequence>MTLAGRTAVGDDEGSAVAEFVLVAALLTLLTLSVIQLALALYVRTTLLDAASEGARYAALAGNGPSDGAERTRDLIESAIGPVYASHITAAYGTQYGFPSVEVRVRAPLPLLGLLGFDRGVRVVGHAAVESLD</sequence>
<dbReference type="Proteomes" id="UP000537260">
    <property type="component" value="Unassembled WGS sequence"/>
</dbReference>
<dbReference type="EMBL" id="JACCFM010000001">
    <property type="protein sequence ID" value="NYJ19605.1"/>
    <property type="molecule type" value="Genomic_DNA"/>
</dbReference>
<dbReference type="RefSeq" id="WP_179578345.1">
    <property type="nucleotide sequence ID" value="NZ_JACCFM010000001.1"/>
</dbReference>
<proteinExistence type="predicted"/>
<comment type="caution">
    <text evidence="3">The sequence shown here is derived from an EMBL/GenBank/DDBJ whole genome shotgun (WGS) entry which is preliminary data.</text>
</comment>
<organism evidence="3 4">
    <name type="scientific">Glaciibacter psychrotolerans</name>
    <dbReference type="NCBI Taxonomy" id="670054"/>
    <lineage>
        <taxon>Bacteria</taxon>
        <taxon>Bacillati</taxon>
        <taxon>Actinomycetota</taxon>
        <taxon>Actinomycetes</taxon>
        <taxon>Micrococcales</taxon>
        <taxon>Microbacteriaceae</taxon>
        <taxon>Glaciibacter</taxon>
    </lineage>
</organism>
<evidence type="ECO:0000256" key="1">
    <source>
        <dbReference type="SAM" id="Phobius"/>
    </source>
</evidence>
<accession>A0A7Z0EDH0</accession>
<evidence type="ECO:0000259" key="2">
    <source>
        <dbReference type="Pfam" id="PF07811"/>
    </source>
</evidence>
<dbReference type="AlphaFoldDB" id="A0A7Z0EDH0"/>
<feature type="transmembrane region" description="Helical" evidence="1">
    <location>
        <begin position="20"/>
        <end position="43"/>
    </location>
</feature>
<name>A0A7Z0EDH0_9MICO</name>
<protein>
    <recommendedName>
        <fullName evidence="2">TadE-like domain-containing protein</fullName>
    </recommendedName>
</protein>
<keyword evidence="4" id="KW-1185">Reference proteome</keyword>
<gene>
    <name evidence="3" type="ORF">HNR05_001396</name>
</gene>
<keyword evidence="1" id="KW-0812">Transmembrane</keyword>